<reference evidence="2 3" key="1">
    <citation type="journal article" date="2018" name="Sci. Rep.">
        <title>Genomic signatures of local adaptation to the degree of environmental predictability in rotifers.</title>
        <authorList>
            <person name="Franch-Gras L."/>
            <person name="Hahn C."/>
            <person name="Garcia-Roger E.M."/>
            <person name="Carmona M.J."/>
            <person name="Serra M."/>
            <person name="Gomez A."/>
        </authorList>
    </citation>
    <scope>NUCLEOTIDE SEQUENCE [LARGE SCALE GENOMIC DNA]</scope>
    <source>
        <strain evidence="2">HYR1</strain>
    </source>
</reference>
<gene>
    <name evidence="2" type="ORF">BpHYR1_035565</name>
</gene>
<organism evidence="2 3">
    <name type="scientific">Brachionus plicatilis</name>
    <name type="common">Marine rotifer</name>
    <name type="synonym">Brachionus muelleri</name>
    <dbReference type="NCBI Taxonomy" id="10195"/>
    <lineage>
        <taxon>Eukaryota</taxon>
        <taxon>Metazoa</taxon>
        <taxon>Spiralia</taxon>
        <taxon>Gnathifera</taxon>
        <taxon>Rotifera</taxon>
        <taxon>Eurotatoria</taxon>
        <taxon>Monogononta</taxon>
        <taxon>Pseudotrocha</taxon>
        <taxon>Ploima</taxon>
        <taxon>Brachionidae</taxon>
        <taxon>Brachionus</taxon>
    </lineage>
</organism>
<keyword evidence="1" id="KW-0472">Membrane</keyword>
<evidence type="ECO:0000313" key="2">
    <source>
        <dbReference type="EMBL" id="RMZ93139.1"/>
    </source>
</evidence>
<name>A0A3M7P2I4_BRAPC</name>
<dbReference type="AlphaFoldDB" id="A0A3M7P2I4"/>
<evidence type="ECO:0000256" key="1">
    <source>
        <dbReference type="SAM" id="Phobius"/>
    </source>
</evidence>
<evidence type="ECO:0000313" key="3">
    <source>
        <dbReference type="Proteomes" id="UP000276133"/>
    </source>
</evidence>
<keyword evidence="1" id="KW-0812">Transmembrane</keyword>
<keyword evidence="1" id="KW-1133">Transmembrane helix</keyword>
<comment type="caution">
    <text evidence="2">The sequence shown here is derived from an EMBL/GenBank/DDBJ whole genome shotgun (WGS) entry which is preliminary data.</text>
</comment>
<dbReference type="EMBL" id="REGN01014044">
    <property type="protein sequence ID" value="RMZ93139.1"/>
    <property type="molecule type" value="Genomic_DNA"/>
</dbReference>
<sequence length="71" mass="8118">MKASVRRVLLVFIKILCELIDMAQVTGDENKTCLAMVLIINSLVPILLTVFLFLFLILLNPLKFRKDKLTI</sequence>
<feature type="transmembrane region" description="Helical" evidence="1">
    <location>
        <begin position="37"/>
        <end position="59"/>
    </location>
</feature>
<proteinExistence type="predicted"/>
<keyword evidence="3" id="KW-1185">Reference proteome</keyword>
<accession>A0A3M7P2I4</accession>
<dbReference type="Proteomes" id="UP000276133">
    <property type="component" value="Unassembled WGS sequence"/>
</dbReference>
<protein>
    <submittedName>
        <fullName evidence="2">Uncharacterized protein</fullName>
    </submittedName>
</protein>